<dbReference type="EMBL" id="QREG01000005">
    <property type="protein sequence ID" value="REE00541.1"/>
    <property type="molecule type" value="Genomic_DNA"/>
</dbReference>
<sequence length="677" mass="76643">MVLAGVAQNYPTQTRELPPVTITEERARDLMRQLTDLDAFMHAVGIKNIANDQRLEAFATGFAERNQIEAFTIGYIDSDELWPRVFRNIRLKKLNNITTDQLLAAHILFIPQDDGYTVELKLEGKTTEVYELLELTKEEVNLIAKETSDQQLGSTVYAKPKEARETVVSAMIAALQRVEGNSRVDNNGDDWVVDSEENVSQGGSGSGGSDTGNPTPSDSTNQISPDSLLIVQARLMTELITYFDNEIDYWLLNNGKGPLDMEEIRRLQELPSCLPDDEGQLERIQTALNGLVEDVSGFLTSLFETEDNQETLDEICQDLDTTQESLLTQLTEDELATCEEMLCEYLEEEEVEYTIVLRDDGEEIEAGAYVLITAEPEMPALSVEAVSESTSEIEVKLRLKIEYRRDIRQDEDYFPANGWYETNLNEEWEIDFGDRIRGGRATLYTEIGESRDTIIFHIRGTNPTAQAVQDYIEEEDYDDTWFFTRLIRQESNYIHFNNGTNYGPEWTDSQGCPNWGPPHGWGLCQLDLLAGGQRPTAQELWSWKANVDRGYDFLTGEKFNIAEVHIAGEMVAVNTWNTANPTDLVEGHADQEEGNNTNSVTYTYASSDSFDFDWGDLDAGSESFLDAVWIKSYNGNSRGYYYRLVAPTREGEKPEWELRRTNIHDHNYVGAVSGRAE</sequence>
<keyword evidence="3" id="KW-1185">Reference proteome</keyword>
<evidence type="ECO:0000313" key="2">
    <source>
        <dbReference type="EMBL" id="REE00541.1"/>
    </source>
</evidence>
<dbReference type="Proteomes" id="UP000256779">
    <property type="component" value="Unassembled WGS sequence"/>
</dbReference>
<dbReference type="AlphaFoldDB" id="A0A3D9L740"/>
<evidence type="ECO:0000313" key="3">
    <source>
        <dbReference type="Proteomes" id="UP000256779"/>
    </source>
</evidence>
<feature type="region of interest" description="Disordered" evidence="1">
    <location>
        <begin position="183"/>
        <end position="224"/>
    </location>
</feature>
<accession>A0A3D9L740</accession>
<gene>
    <name evidence="2" type="ORF">C7460_105167</name>
</gene>
<protein>
    <submittedName>
        <fullName evidence="2">Uncharacterized protein</fullName>
    </submittedName>
</protein>
<reference evidence="2 3" key="1">
    <citation type="submission" date="2018-07" db="EMBL/GenBank/DDBJ databases">
        <title>Genomic Encyclopedia of Type Strains, Phase IV (KMG-IV): sequencing the most valuable type-strain genomes for metagenomic binning, comparative biology and taxonomic classification.</title>
        <authorList>
            <person name="Goeker M."/>
        </authorList>
    </citation>
    <scope>NUCLEOTIDE SEQUENCE [LARGE SCALE GENOMIC DNA]</scope>
    <source>
        <strain evidence="2 3">DSM 4134</strain>
    </source>
</reference>
<organism evidence="2 3">
    <name type="scientific">Marinoscillum furvescens DSM 4134</name>
    <dbReference type="NCBI Taxonomy" id="1122208"/>
    <lineage>
        <taxon>Bacteria</taxon>
        <taxon>Pseudomonadati</taxon>
        <taxon>Bacteroidota</taxon>
        <taxon>Cytophagia</taxon>
        <taxon>Cytophagales</taxon>
        <taxon>Reichenbachiellaceae</taxon>
        <taxon>Marinoscillum</taxon>
    </lineage>
</organism>
<proteinExistence type="predicted"/>
<name>A0A3D9L740_MARFU</name>
<feature type="compositionally biased region" description="Acidic residues" evidence="1">
    <location>
        <begin position="187"/>
        <end position="197"/>
    </location>
</feature>
<comment type="caution">
    <text evidence="2">The sequence shown here is derived from an EMBL/GenBank/DDBJ whole genome shotgun (WGS) entry which is preliminary data.</text>
</comment>
<evidence type="ECO:0000256" key="1">
    <source>
        <dbReference type="SAM" id="MobiDB-lite"/>
    </source>
</evidence>